<dbReference type="Proteomes" id="UP000540929">
    <property type="component" value="Unassembled WGS sequence"/>
</dbReference>
<evidence type="ECO:0000313" key="1">
    <source>
        <dbReference type="EMBL" id="NYH23959.1"/>
    </source>
</evidence>
<sequence length="96" mass="10606">MISHPYQDMKVRITAGQYADATVKVIRVLPDFGEHGFVEVRFDAQGKKKPVSDLIPACYIGYPDADVAPSKCEFHSQRGGAHDNAEIDLFQPGQSK</sequence>
<name>A0A7Z0B7B1_9BURK</name>
<accession>A0A7Z0B7B1</accession>
<protein>
    <submittedName>
        <fullName evidence="1">Uncharacterized protein</fullName>
    </submittedName>
</protein>
<dbReference type="RefSeq" id="WP_179744341.1">
    <property type="nucleotide sequence ID" value="NZ_JACCAS010000001.1"/>
</dbReference>
<dbReference type="AlphaFoldDB" id="A0A7Z0B7B1"/>
<comment type="caution">
    <text evidence="1">The sequence shown here is derived from an EMBL/GenBank/DDBJ whole genome shotgun (WGS) entry which is preliminary data.</text>
</comment>
<dbReference type="EMBL" id="JACCAS010000001">
    <property type="protein sequence ID" value="NYH23959.1"/>
    <property type="molecule type" value="Genomic_DNA"/>
</dbReference>
<organism evidence="1 2">
    <name type="scientific">Paraburkholderia bryophila</name>
    <dbReference type="NCBI Taxonomy" id="420952"/>
    <lineage>
        <taxon>Bacteria</taxon>
        <taxon>Pseudomonadati</taxon>
        <taxon>Pseudomonadota</taxon>
        <taxon>Betaproteobacteria</taxon>
        <taxon>Burkholderiales</taxon>
        <taxon>Burkholderiaceae</taxon>
        <taxon>Paraburkholderia</taxon>
    </lineage>
</organism>
<proteinExistence type="predicted"/>
<gene>
    <name evidence="1" type="ORF">GGD40_003438</name>
</gene>
<reference evidence="1 2" key="1">
    <citation type="submission" date="2020-07" db="EMBL/GenBank/DDBJ databases">
        <title>Exploring microbial biodiversity for novel pathways involved in the catabolism of aromatic compounds derived from lignin.</title>
        <authorList>
            <person name="Elkins J."/>
        </authorList>
    </citation>
    <scope>NUCLEOTIDE SEQUENCE [LARGE SCALE GENOMIC DNA]</scope>
    <source>
        <strain evidence="1 2">H2C3C</strain>
    </source>
</reference>
<evidence type="ECO:0000313" key="2">
    <source>
        <dbReference type="Proteomes" id="UP000540929"/>
    </source>
</evidence>
<keyword evidence="2" id="KW-1185">Reference proteome</keyword>